<evidence type="ECO:0000313" key="1">
    <source>
        <dbReference type="EMBL" id="MDT0328005.1"/>
    </source>
</evidence>
<comment type="caution">
    <text evidence="1">The sequence shown here is derived from an EMBL/GenBank/DDBJ whole genome shotgun (WGS) entry which is preliminary data.</text>
</comment>
<evidence type="ECO:0000313" key="2">
    <source>
        <dbReference type="Proteomes" id="UP001183390"/>
    </source>
</evidence>
<dbReference type="InterPro" id="IPR034660">
    <property type="entry name" value="DinB/YfiT-like"/>
</dbReference>
<dbReference type="InterPro" id="IPR007061">
    <property type="entry name" value="MST-like"/>
</dbReference>
<sequence>MATVTDAERTSLLRMLADQRGFLRHTVEGLDDERATRRTTASELTLAGLVKHVTQVEENWMRFVVDGPPTEPIDYEDPSAHVEHERGFRLLDGETLEGALAEYDRVAAETDRLVLSLPDLESSHPLPDAPWFEGGASYSVRDVLLHILRETAQHCGHADIIRESLDGRKTMG</sequence>
<gene>
    <name evidence="1" type="ORF">RM479_06225</name>
</gene>
<dbReference type="Proteomes" id="UP001183390">
    <property type="component" value="Unassembled WGS sequence"/>
</dbReference>
<dbReference type="SUPFAM" id="SSF109854">
    <property type="entry name" value="DinB/YfiT-like putative metalloenzymes"/>
    <property type="match status" value="1"/>
</dbReference>
<proteinExistence type="predicted"/>
<dbReference type="RefSeq" id="WP_311510760.1">
    <property type="nucleotide sequence ID" value="NZ_JAVREP010000003.1"/>
</dbReference>
<name>A0ABU2M5S4_9ACTN</name>
<keyword evidence="2" id="KW-1185">Reference proteome</keyword>
<organism evidence="1 2">
    <name type="scientific">Nocardiopsis lambiniae</name>
    <dbReference type="NCBI Taxonomy" id="3075539"/>
    <lineage>
        <taxon>Bacteria</taxon>
        <taxon>Bacillati</taxon>
        <taxon>Actinomycetota</taxon>
        <taxon>Actinomycetes</taxon>
        <taxon>Streptosporangiales</taxon>
        <taxon>Nocardiopsidaceae</taxon>
        <taxon>Nocardiopsis</taxon>
    </lineage>
</organism>
<protein>
    <submittedName>
        <fullName evidence="1">DinB family protein</fullName>
    </submittedName>
</protein>
<reference evidence="2" key="1">
    <citation type="submission" date="2023-07" db="EMBL/GenBank/DDBJ databases">
        <title>30 novel species of actinomycetes from the DSMZ collection.</title>
        <authorList>
            <person name="Nouioui I."/>
        </authorList>
    </citation>
    <scope>NUCLEOTIDE SEQUENCE [LARGE SCALE GENOMIC DNA]</scope>
    <source>
        <strain evidence="2">DSM 44743</strain>
    </source>
</reference>
<accession>A0ABU2M5S4</accession>
<dbReference type="EMBL" id="JAVREP010000003">
    <property type="protein sequence ID" value="MDT0328005.1"/>
    <property type="molecule type" value="Genomic_DNA"/>
</dbReference>
<dbReference type="Pfam" id="PF04978">
    <property type="entry name" value="MST"/>
    <property type="match status" value="1"/>
</dbReference>
<dbReference type="Gene3D" id="1.20.120.450">
    <property type="entry name" value="dinb family like domain"/>
    <property type="match status" value="1"/>
</dbReference>